<sequence length="173" mass="19478">MAGSSVIVMGVCACGKSTIGEQLAQKLGRKFIDGDDLHPRANIQKMASGQPLNDDDRKPWLERIRDASYSLESKNEHGIIVCSALKKKYRDQIREGNENVTFLFLDGNKELIMDRMRQRQGHFMKENMVNSQFETLERPDAEPQTIVVGIDCSIEEIVDNAAQQLIAQQEVAL</sequence>
<comment type="pathway">
    <text evidence="1">Carbohydrate acid metabolism.</text>
</comment>
<dbReference type="Pfam" id="PF01202">
    <property type="entry name" value="SKI"/>
    <property type="match status" value="1"/>
</dbReference>
<dbReference type="PANTHER" id="PTHR43442:SF3">
    <property type="entry name" value="GLUCONOKINASE-RELATED"/>
    <property type="match status" value="1"/>
</dbReference>
<keyword evidence="13" id="KW-1185">Reference proteome</keyword>
<reference evidence="12 14" key="2">
    <citation type="submission" date="2016-08" db="EMBL/GenBank/DDBJ databases">
        <title>Genome sequencing of Vibrio scophthalmi strain FP3289, an isolated from Paralichthys olivaceus.</title>
        <authorList>
            <person name="Han H.-J."/>
        </authorList>
    </citation>
    <scope>NUCLEOTIDE SEQUENCE [LARGE SCALE GENOMIC DNA]</scope>
    <source>
        <strain evidence="12 14">FP3289</strain>
    </source>
</reference>
<dbReference type="EMBL" id="CP016414">
    <property type="protein sequence ID" value="ANU37908.1"/>
    <property type="molecule type" value="Genomic_DNA"/>
</dbReference>
<evidence type="ECO:0000256" key="1">
    <source>
        <dbReference type="ARBA" id="ARBA00004761"/>
    </source>
</evidence>
<organism evidence="11 13">
    <name type="scientific">Vibrio scophthalmi</name>
    <dbReference type="NCBI Taxonomy" id="45658"/>
    <lineage>
        <taxon>Bacteria</taxon>
        <taxon>Pseudomonadati</taxon>
        <taxon>Pseudomonadota</taxon>
        <taxon>Gammaproteobacteria</taxon>
        <taxon>Vibrionales</taxon>
        <taxon>Vibrionaceae</taxon>
        <taxon>Vibrio</taxon>
    </lineage>
</organism>
<evidence type="ECO:0000256" key="10">
    <source>
        <dbReference type="RuleBase" id="RU363066"/>
    </source>
</evidence>
<dbReference type="OrthoDB" id="9795716at2"/>
<dbReference type="AlphaFoldDB" id="A0A1C7FDT9"/>
<dbReference type="EC" id="2.7.1.12" evidence="3 10"/>
<dbReference type="Gene3D" id="3.40.50.300">
    <property type="entry name" value="P-loop containing nucleotide triphosphate hydrolases"/>
    <property type="match status" value="1"/>
</dbReference>
<dbReference type="GO" id="GO:0005737">
    <property type="term" value="C:cytoplasm"/>
    <property type="evidence" value="ECO:0007669"/>
    <property type="project" value="TreeGrafter"/>
</dbReference>
<dbReference type="NCBIfam" id="TIGR01313">
    <property type="entry name" value="therm_gnt_kin"/>
    <property type="match status" value="1"/>
</dbReference>
<evidence type="ECO:0000256" key="6">
    <source>
        <dbReference type="ARBA" id="ARBA00022777"/>
    </source>
</evidence>
<gene>
    <name evidence="11" type="primary">gntK</name>
    <name evidence="12" type="ORF">VSF3289_03127</name>
    <name evidence="11" type="ORF">VSVS05_02849</name>
</gene>
<dbReference type="FunFam" id="3.40.50.300:FF:000522">
    <property type="entry name" value="Gluconokinase"/>
    <property type="match status" value="1"/>
</dbReference>
<keyword evidence="4 10" id="KW-0808">Transferase</keyword>
<dbReference type="GO" id="GO:0019521">
    <property type="term" value="P:D-gluconate metabolic process"/>
    <property type="evidence" value="ECO:0007669"/>
    <property type="project" value="UniProtKB-KW"/>
</dbReference>
<dbReference type="GO" id="GO:0005524">
    <property type="term" value="F:ATP binding"/>
    <property type="evidence" value="ECO:0007669"/>
    <property type="project" value="UniProtKB-KW"/>
</dbReference>
<dbReference type="PATRIC" id="fig|45658.7.peg.2794"/>
<dbReference type="STRING" id="45658.VSVS12_00134"/>
<keyword evidence="8" id="KW-0311">Gluconate utilization</keyword>
<keyword evidence="7 10" id="KW-0067">ATP-binding</keyword>
<dbReference type="GeneID" id="96872122"/>
<evidence type="ECO:0000256" key="4">
    <source>
        <dbReference type="ARBA" id="ARBA00022679"/>
    </source>
</evidence>
<evidence type="ECO:0000313" key="13">
    <source>
        <dbReference type="Proteomes" id="UP000092528"/>
    </source>
</evidence>
<dbReference type="Proteomes" id="UP000095131">
    <property type="component" value="Unassembled WGS sequence"/>
</dbReference>
<keyword evidence="5 10" id="KW-0547">Nucleotide-binding</keyword>
<keyword evidence="6 10" id="KW-0418">Kinase</keyword>
<comment type="catalytic activity">
    <reaction evidence="9 10">
        <text>D-gluconate + ATP = 6-phospho-D-gluconate + ADP + H(+)</text>
        <dbReference type="Rhea" id="RHEA:19433"/>
        <dbReference type="ChEBI" id="CHEBI:15378"/>
        <dbReference type="ChEBI" id="CHEBI:18391"/>
        <dbReference type="ChEBI" id="CHEBI:30616"/>
        <dbReference type="ChEBI" id="CHEBI:58759"/>
        <dbReference type="ChEBI" id="CHEBI:456216"/>
        <dbReference type="EC" id="2.7.1.12"/>
    </reaction>
</comment>
<proteinExistence type="inferred from homology"/>
<evidence type="ECO:0000256" key="2">
    <source>
        <dbReference type="ARBA" id="ARBA00008420"/>
    </source>
</evidence>
<reference evidence="11 13" key="1">
    <citation type="submission" date="2016-07" db="EMBL/GenBank/DDBJ databases">
        <title>Genome sequencing of Vibrio scophthalmi strain VS-05, an isolated from Paralichthys olivaceus.</title>
        <authorList>
            <person name="Han H.-J."/>
        </authorList>
    </citation>
    <scope>NUCLEOTIDE SEQUENCE [LARGE SCALE GENOMIC DNA]</scope>
    <source>
        <strain evidence="11 13">VS-05</strain>
    </source>
</reference>
<comment type="similarity">
    <text evidence="2 10">Belongs to the gluconokinase GntK/GntV family.</text>
</comment>
<name>A0A1C7FDT9_9VIBR</name>
<evidence type="ECO:0000256" key="8">
    <source>
        <dbReference type="ARBA" id="ARBA00023064"/>
    </source>
</evidence>
<evidence type="ECO:0000256" key="9">
    <source>
        <dbReference type="ARBA" id="ARBA00048090"/>
    </source>
</evidence>
<accession>A0A1C7FDT9</accession>
<evidence type="ECO:0000256" key="5">
    <source>
        <dbReference type="ARBA" id="ARBA00022741"/>
    </source>
</evidence>
<dbReference type="SUPFAM" id="SSF52540">
    <property type="entry name" value="P-loop containing nucleoside triphosphate hydrolases"/>
    <property type="match status" value="1"/>
</dbReference>
<dbReference type="Proteomes" id="UP000092528">
    <property type="component" value="Chromosome 1"/>
</dbReference>
<dbReference type="InterPro" id="IPR031322">
    <property type="entry name" value="Shikimate/glucono_kinase"/>
</dbReference>
<evidence type="ECO:0000313" key="14">
    <source>
        <dbReference type="Proteomes" id="UP000095131"/>
    </source>
</evidence>
<evidence type="ECO:0000313" key="11">
    <source>
        <dbReference type="EMBL" id="ANU37908.1"/>
    </source>
</evidence>
<dbReference type="EMBL" id="MDCJ01000002">
    <property type="protein sequence ID" value="ODS12767.1"/>
    <property type="molecule type" value="Genomic_DNA"/>
</dbReference>
<dbReference type="InterPro" id="IPR006001">
    <property type="entry name" value="Therm_gnt_kin"/>
</dbReference>
<dbReference type="InterPro" id="IPR027417">
    <property type="entry name" value="P-loop_NTPase"/>
</dbReference>
<dbReference type="CDD" id="cd02021">
    <property type="entry name" value="GntK"/>
    <property type="match status" value="1"/>
</dbReference>
<dbReference type="GO" id="GO:0046316">
    <property type="term" value="F:gluconokinase activity"/>
    <property type="evidence" value="ECO:0007669"/>
    <property type="project" value="UniProtKB-EC"/>
</dbReference>
<dbReference type="PANTHER" id="PTHR43442">
    <property type="entry name" value="GLUCONOKINASE-RELATED"/>
    <property type="match status" value="1"/>
</dbReference>
<evidence type="ECO:0000256" key="3">
    <source>
        <dbReference type="ARBA" id="ARBA00012054"/>
    </source>
</evidence>
<dbReference type="RefSeq" id="WP_005599982.1">
    <property type="nucleotide sequence ID" value="NZ_CP016414.1"/>
</dbReference>
<evidence type="ECO:0000313" key="12">
    <source>
        <dbReference type="EMBL" id="ODS12767.1"/>
    </source>
</evidence>
<evidence type="ECO:0000256" key="7">
    <source>
        <dbReference type="ARBA" id="ARBA00022840"/>
    </source>
</evidence>
<protein>
    <recommendedName>
        <fullName evidence="3 10">Gluconokinase</fullName>
        <ecNumber evidence="3 10">2.7.1.12</ecNumber>
    </recommendedName>
</protein>